<keyword evidence="2" id="KW-1185">Reference proteome</keyword>
<sequence length="223" mass="26118">MLRRTYNFKDSILLEWGDVIISHLKLDIKQFADFDPKFDTQFITNLQQQIKQGYEEGGDLSNMMELKQDTKLVENAMKSCLTYYKRLKYWVVETFPEEDAIQKHFGVGMLKNIRNSQPKMMQYIEGLEETIEEYRSEMIAAGTPIELLNQSSILSNTLRIANKNQEQKKGKRAVATAKRIETLNELYKLLQKVNTVANYVFEEQPAKRKLYRTPTKNEKTVTE</sequence>
<organism evidence="1 2">
    <name type="scientific">Aquimarina muelleri</name>
    <dbReference type="NCBI Taxonomy" id="279356"/>
    <lineage>
        <taxon>Bacteria</taxon>
        <taxon>Pseudomonadati</taxon>
        <taxon>Bacteroidota</taxon>
        <taxon>Flavobacteriia</taxon>
        <taxon>Flavobacteriales</taxon>
        <taxon>Flavobacteriaceae</taxon>
        <taxon>Aquimarina</taxon>
    </lineage>
</organism>
<dbReference type="Proteomes" id="UP000601108">
    <property type="component" value="Unassembled WGS sequence"/>
</dbReference>
<dbReference type="EMBL" id="BMWS01000025">
    <property type="protein sequence ID" value="GGX28144.1"/>
    <property type="molecule type" value="Genomic_DNA"/>
</dbReference>
<reference evidence="1 2" key="1">
    <citation type="journal article" date="2014" name="Int. J. Syst. Evol. Microbiol.">
        <title>Complete genome sequence of Corynebacterium casei LMG S-19264T (=DSM 44701T), isolated from a smear-ripened cheese.</title>
        <authorList>
            <consortium name="US DOE Joint Genome Institute (JGI-PGF)"/>
            <person name="Walter F."/>
            <person name="Albersmeier A."/>
            <person name="Kalinowski J."/>
            <person name="Ruckert C."/>
        </authorList>
    </citation>
    <scope>NUCLEOTIDE SEQUENCE [LARGE SCALE GENOMIC DNA]</scope>
    <source>
        <strain evidence="1 2">KCTC 12285</strain>
    </source>
</reference>
<evidence type="ECO:0000313" key="2">
    <source>
        <dbReference type="Proteomes" id="UP000601108"/>
    </source>
</evidence>
<gene>
    <name evidence="1" type="ORF">GCM10007384_31780</name>
</gene>
<dbReference type="AlphaFoldDB" id="A0A918N476"/>
<name>A0A918N476_9FLAO</name>
<accession>A0A918N476</accession>
<evidence type="ECO:0000313" key="1">
    <source>
        <dbReference type="EMBL" id="GGX28144.1"/>
    </source>
</evidence>
<comment type="caution">
    <text evidence="1">The sequence shown here is derived from an EMBL/GenBank/DDBJ whole genome shotgun (WGS) entry which is preliminary data.</text>
</comment>
<proteinExistence type="predicted"/>
<dbReference type="RefSeq" id="WP_027412968.1">
    <property type="nucleotide sequence ID" value="NZ_BMWS01000025.1"/>
</dbReference>
<protein>
    <submittedName>
        <fullName evidence="1">Uncharacterized protein</fullName>
    </submittedName>
</protein>